<reference evidence="11 12" key="2">
    <citation type="journal article" date="2023" name="Mol. Biol. Evol.">
        <title>Genomics of Secondarily Temperate Adaptation in the Only Non-Antarctic Icefish.</title>
        <authorList>
            <person name="Rivera-Colon A.G."/>
            <person name="Rayamajhi N."/>
            <person name="Minhas B.F."/>
            <person name="Madrigal G."/>
            <person name="Bilyk K.T."/>
            <person name="Yoon V."/>
            <person name="Hune M."/>
            <person name="Gregory S."/>
            <person name="Cheng C.H.C."/>
            <person name="Catchen J.M."/>
        </authorList>
    </citation>
    <scope>NUCLEOTIDE SEQUENCE [LARGE SCALE GENOMIC DNA]</scope>
    <source>
        <strain evidence="11">JMC-PN-2008</strain>
    </source>
</reference>
<dbReference type="GO" id="GO:0004930">
    <property type="term" value="F:G protein-coupled receptor activity"/>
    <property type="evidence" value="ECO:0007669"/>
    <property type="project" value="InterPro"/>
</dbReference>
<dbReference type="Gene3D" id="2.60.220.50">
    <property type="match status" value="1"/>
</dbReference>
<proteinExistence type="inferred from homology"/>
<feature type="transmembrane region" description="Helical" evidence="8">
    <location>
        <begin position="813"/>
        <end position="836"/>
    </location>
</feature>
<accession>A0AAN8AFJ1</accession>
<protein>
    <submittedName>
        <fullName evidence="11">Uncharacterized protein</fullName>
    </submittedName>
</protein>
<dbReference type="InterPro" id="IPR017981">
    <property type="entry name" value="GPCR_2-like_7TM"/>
</dbReference>
<dbReference type="AlphaFoldDB" id="A0AAN8AFJ1"/>
<dbReference type="Proteomes" id="UP001346869">
    <property type="component" value="Unassembled WGS sequence"/>
</dbReference>
<dbReference type="EMBL" id="JAUZQC010000020">
    <property type="protein sequence ID" value="KAK5853313.1"/>
    <property type="molecule type" value="Genomic_DNA"/>
</dbReference>
<dbReference type="SMART" id="SM00303">
    <property type="entry name" value="GPS"/>
    <property type="match status" value="1"/>
</dbReference>
<evidence type="ECO:0000256" key="1">
    <source>
        <dbReference type="ARBA" id="ARBA00004141"/>
    </source>
</evidence>
<feature type="transmembrane region" description="Helical" evidence="8">
    <location>
        <begin position="774"/>
        <end position="793"/>
    </location>
</feature>
<dbReference type="Gene3D" id="1.20.1070.10">
    <property type="entry name" value="Rhodopsin 7-helix transmembrane proteins"/>
    <property type="match status" value="1"/>
</dbReference>
<evidence type="ECO:0000256" key="7">
    <source>
        <dbReference type="ARBA" id="ARBA00023180"/>
    </source>
</evidence>
<keyword evidence="6" id="KW-1015">Disulfide bond</keyword>
<keyword evidence="3 8" id="KW-0812">Transmembrane</keyword>
<sequence length="1028" mass="113621">MFSLCFLYNSKSKPRVRMYSRVCIFLIGAVFLYSQIIGAEDVYVAELMVESNVTLTADTILSVLNGILSVDGHTVTLSTTLVAECLIIGDETNCSCSDGYIWSNPVCYNYNCCREVPCTKNVSDITPLCIAKVKVRINGSVSLNDIAPWDSGLTIQLKLKLEELNGFENMSVSHRSTADGKTVADFVADVSVIFKTQTLQDIVNEAQAQLGAVIVVDTVGMVNIESPRNKIFYNSTAEMKCTFTEKTESASWNIFGEQGFYQIKTGTVAKLETCTAEGYGSCVKMNLLNATGIWSGRYKCEFKKGSVRHTAKTELIVALLPDLITLKIKPLTVDCSGVGDNTTVTVTATILNSKEHFDFWWTYRKDDKYNSSKTSVGENVVYEFNASISCMKTTESDIINVTFKNSVAQTQTKKMDILVIYAGAKFCIAAVDEYGQSWPKTPEGNTVIIDNCTAGRVGYKSRTCTNTKWDDVFSYCVDAKLNEVLNAAGKFEQGQGATQAVAEDIFEGLKNSSLSDDSSDSTADVTASINVLNVMARATKFIVLEESILPDFVNAASNMLNKTWGGVNKSILHTISSTYLHSVEDLVKNIKVNNSNGLNSSNLELKFCPDPDCNMTVFGIAVSMNKTNGTMKTVAVKNLMGKLKNNIHDSVPDSILLSVTLSSNISKISLVFPQENPSSNRRMCVFWDTKNCEWSEKGCNVKTTNGNHTVCECEHLTSFATLMSKSDVSTEALDMITYVGLGVSVCSLLIFLIIEYLVWSAVVKSNLSHFRHTAIVNIAVFLLLANCSFLASISPKSLSDNWCLVLTICKHLFYLAMFNWMMCMSVMLVHQLIFVFSPLRKKVFMFFSSIVGYVFPILIVGSSYVYCKYTEKAYYERKSCWLVFEGTLEGSLHAFLLPVGTVILTNLFSMVVVILTLVKSNAPETSKTDDKETAKSILKVVVFLTPVFGLTWIIGFAQLMMDENSLPHTIAIYSFTILNSFQGLFILITGCVAEQKVREELIKLIMAKSKGKSESMKNLTSTTYSRDK</sequence>
<dbReference type="GO" id="GO:0007189">
    <property type="term" value="P:adenylate cyclase-activating G protein-coupled receptor signaling pathway"/>
    <property type="evidence" value="ECO:0007669"/>
    <property type="project" value="TreeGrafter"/>
</dbReference>
<evidence type="ECO:0000256" key="8">
    <source>
        <dbReference type="SAM" id="Phobius"/>
    </source>
</evidence>
<evidence type="ECO:0000256" key="4">
    <source>
        <dbReference type="ARBA" id="ARBA00022989"/>
    </source>
</evidence>
<dbReference type="InterPro" id="IPR046338">
    <property type="entry name" value="GAIN_dom_sf"/>
</dbReference>
<dbReference type="InterPro" id="IPR057244">
    <property type="entry name" value="GAIN_B"/>
</dbReference>
<name>A0AAN8AFJ1_ELEMC</name>
<dbReference type="PRINTS" id="PR00249">
    <property type="entry name" value="GPCRSECRETIN"/>
</dbReference>
<keyword evidence="7" id="KW-0325">Glycoprotein</keyword>
<dbReference type="InterPro" id="IPR000203">
    <property type="entry name" value="GPS"/>
</dbReference>
<evidence type="ECO:0000256" key="6">
    <source>
        <dbReference type="ARBA" id="ARBA00023157"/>
    </source>
</evidence>
<dbReference type="Pfam" id="PF00002">
    <property type="entry name" value="7tm_2"/>
    <property type="match status" value="1"/>
</dbReference>
<evidence type="ECO:0000256" key="3">
    <source>
        <dbReference type="ARBA" id="ARBA00022692"/>
    </source>
</evidence>
<dbReference type="PANTHER" id="PTHR45813">
    <property type="entry name" value="IG-LIKE DOMAIN-CONTAINING PROTEIN"/>
    <property type="match status" value="1"/>
</dbReference>
<dbReference type="Pfam" id="PF01825">
    <property type="entry name" value="GPS"/>
    <property type="match status" value="1"/>
</dbReference>
<gene>
    <name evidence="11" type="ORF">PBY51_007111</name>
</gene>
<feature type="domain" description="GAIN-B" evidence="9">
    <location>
        <begin position="570"/>
        <end position="729"/>
    </location>
</feature>
<feature type="transmembrane region" description="Helical" evidence="8">
    <location>
        <begin position="970"/>
        <end position="993"/>
    </location>
</feature>
<keyword evidence="5 8" id="KW-0472">Membrane</keyword>
<dbReference type="GO" id="GO:0016020">
    <property type="term" value="C:membrane"/>
    <property type="evidence" value="ECO:0007669"/>
    <property type="project" value="UniProtKB-SubCell"/>
</dbReference>
<dbReference type="PANTHER" id="PTHR45813:SF2">
    <property type="entry name" value="ADHESION G-PROTEIN COUPLED RECEPTOR F3"/>
    <property type="match status" value="1"/>
</dbReference>
<comment type="subcellular location">
    <subcellularLocation>
        <location evidence="1">Membrane</location>
        <topology evidence="1">Multi-pass membrane protein</topology>
    </subcellularLocation>
</comment>
<dbReference type="FunFam" id="1.20.1070.10:FF:000058">
    <property type="entry name" value="Adhesion G protein-coupled receptor F5"/>
    <property type="match status" value="1"/>
</dbReference>
<feature type="domain" description="G-protein coupled receptors family 2 profile 2" evidence="10">
    <location>
        <begin position="733"/>
        <end position="994"/>
    </location>
</feature>
<reference evidence="11 12" key="1">
    <citation type="journal article" date="2023" name="Genes (Basel)">
        <title>Chromosome-Level Genome Assembly and Circadian Gene Repertoire of the Patagonia Blennie Eleginops maclovinus-The Closest Ancestral Proxy of Antarctic Cryonotothenioids.</title>
        <authorList>
            <person name="Cheng C.C."/>
            <person name="Rivera-Colon A.G."/>
            <person name="Minhas B.F."/>
            <person name="Wilson L."/>
            <person name="Rayamajhi N."/>
            <person name="Vargas-Chacoff L."/>
            <person name="Catchen J.M."/>
        </authorList>
    </citation>
    <scope>NUCLEOTIDE SEQUENCE [LARGE SCALE GENOMIC DNA]</scope>
    <source>
        <strain evidence="11">JMC-PN-2008</strain>
    </source>
</reference>
<evidence type="ECO:0000256" key="5">
    <source>
        <dbReference type="ARBA" id="ARBA00023136"/>
    </source>
</evidence>
<keyword evidence="12" id="KW-1185">Reference proteome</keyword>
<organism evidence="11 12">
    <name type="scientific">Eleginops maclovinus</name>
    <name type="common">Patagonian blennie</name>
    <name type="synonym">Eleginus maclovinus</name>
    <dbReference type="NCBI Taxonomy" id="56733"/>
    <lineage>
        <taxon>Eukaryota</taxon>
        <taxon>Metazoa</taxon>
        <taxon>Chordata</taxon>
        <taxon>Craniata</taxon>
        <taxon>Vertebrata</taxon>
        <taxon>Euteleostomi</taxon>
        <taxon>Actinopterygii</taxon>
        <taxon>Neopterygii</taxon>
        <taxon>Teleostei</taxon>
        <taxon>Neoteleostei</taxon>
        <taxon>Acanthomorphata</taxon>
        <taxon>Eupercaria</taxon>
        <taxon>Perciformes</taxon>
        <taxon>Notothenioidei</taxon>
        <taxon>Eleginopidae</taxon>
        <taxon>Eleginops</taxon>
    </lineage>
</organism>
<dbReference type="InterPro" id="IPR000832">
    <property type="entry name" value="GPCR_2_secretin-like"/>
</dbReference>
<feature type="transmembrane region" description="Helical" evidence="8">
    <location>
        <begin position="937"/>
        <end position="958"/>
    </location>
</feature>
<evidence type="ECO:0000313" key="11">
    <source>
        <dbReference type="EMBL" id="KAK5853313.1"/>
    </source>
</evidence>
<evidence type="ECO:0000313" key="12">
    <source>
        <dbReference type="Proteomes" id="UP001346869"/>
    </source>
</evidence>
<comment type="caution">
    <text evidence="11">The sequence shown here is derived from an EMBL/GenBank/DDBJ whole genome shotgun (WGS) entry which is preliminary data.</text>
</comment>
<comment type="similarity">
    <text evidence="2">Belongs to the G-protein coupled receptor 2 family. Adhesion G-protein coupled receptor (ADGR) subfamily.</text>
</comment>
<feature type="transmembrane region" description="Helical" evidence="8">
    <location>
        <begin position="843"/>
        <end position="866"/>
    </location>
</feature>
<dbReference type="PROSITE" id="PS50261">
    <property type="entry name" value="G_PROTEIN_RECEP_F2_4"/>
    <property type="match status" value="1"/>
</dbReference>
<feature type="transmembrane region" description="Helical" evidence="8">
    <location>
        <begin position="735"/>
        <end position="762"/>
    </location>
</feature>
<evidence type="ECO:0000259" key="9">
    <source>
        <dbReference type="PROSITE" id="PS50221"/>
    </source>
</evidence>
<dbReference type="GO" id="GO:0007166">
    <property type="term" value="P:cell surface receptor signaling pathway"/>
    <property type="evidence" value="ECO:0007669"/>
    <property type="project" value="InterPro"/>
</dbReference>
<dbReference type="InterPro" id="IPR051587">
    <property type="entry name" value="Adhesion_GPCR"/>
</dbReference>
<dbReference type="SUPFAM" id="SSF81321">
    <property type="entry name" value="Family A G protein-coupled receptor-like"/>
    <property type="match status" value="1"/>
</dbReference>
<evidence type="ECO:0000256" key="2">
    <source>
        <dbReference type="ARBA" id="ARBA00007343"/>
    </source>
</evidence>
<evidence type="ECO:0000259" key="10">
    <source>
        <dbReference type="PROSITE" id="PS50261"/>
    </source>
</evidence>
<feature type="transmembrane region" description="Helical" evidence="8">
    <location>
        <begin position="895"/>
        <end position="917"/>
    </location>
</feature>
<dbReference type="PROSITE" id="PS50221">
    <property type="entry name" value="GAIN_B"/>
    <property type="match status" value="1"/>
</dbReference>
<keyword evidence="4 8" id="KW-1133">Transmembrane helix</keyword>